<gene>
    <name evidence="1" type="ORF">A3A63_03920</name>
</gene>
<evidence type="ECO:0008006" key="3">
    <source>
        <dbReference type="Google" id="ProtNLM"/>
    </source>
</evidence>
<dbReference type="EMBL" id="MFJX01000035">
    <property type="protein sequence ID" value="OGG30505.1"/>
    <property type="molecule type" value="Genomic_DNA"/>
</dbReference>
<dbReference type="Proteomes" id="UP000176450">
    <property type="component" value="Unassembled WGS sequence"/>
</dbReference>
<dbReference type="InterPro" id="IPR052022">
    <property type="entry name" value="26kDa_periplasmic_antigen"/>
</dbReference>
<sequence>MKQTISAIVVFFFALFVYTKLAGPIPFSVSQVVTTKTDTFTVTGEGKVSAVPDIAVVNAGVVAQGTSVKQVQQEMNTKINKVTDAVKKLGIDAKDIQTTNYNISPTYDYREGNQKIIGYQANTNVTIKIRAIDRANDVVDAATANGANQVGSINFDVADKTKAENEARVKAVLEAKKKAEVAAKAAGFTLGRVINYSEHVGGGSPVPMYAKAEMAGMADTAPTQIEPGSSEVTITVSLSYEIR</sequence>
<dbReference type="InterPro" id="IPR007497">
    <property type="entry name" value="SIMPL/DUF541"/>
</dbReference>
<protein>
    <recommendedName>
        <fullName evidence="3">26 kDa periplasmic immunogenic protein</fullName>
    </recommendedName>
</protein>
<dbReference type="Gene3D" id="3.30.110.170">
    <property type="entry name" value="Protein of unknown function (DUF541), domain 1"/>
    <property type="match status" value="1"/>
</dbReference>
<comment type="caution">
    <text evidence="1">The sequence shown here is derived from an EMBL/GenBank/DDBJ whole genome shotgun (WGS) entry which is preliminary data.</text>
</comment>
<dbReference type="GO" id="GO:0006974">
    <property type="term" value="P:DNA damage response"/>
    <property type="evidence" value="ECO:0007669"/>
    <property type="project" value="TreeGrafter"/>
</dbReference>
<reference evidence="1 2" key="1">
    <citation type="journal article" date="2016" name="Nat. Commun.">
        <title>Thousands of microbial genomes shed light on interconnected biogeochemical processes in an aquifer system.</title>
        <authorList>
            <person name="Anantharaman K."/>
            <person name="Brown C.T."/>
            <person name="Hug L.A."/>
            <person name="Sharon I."/>
            <person name="Castelle C.J."/>
            <person name="Probst A.J."/>
            <person name="Thomas B.C."/>
            <person name="Singh A."/>
            <person name="Wilkins M.J."/>
            <person name="Karaoz U."/>
            <person name="Brodie E.L."/>
            <person name="Williams K.H."/>
            <person name="Hubbard S.S."/>
            <person name="Banfield J.F."/>
        </authorList>
    </citation>
    <scope>NUCLEOTIDE SEQUENCE [LARGE SCALE GENOMIC DNA]</scope>
</reference>
<organism evidence="1 2">
    <name type="scientific">Candidatus Gottesmanbacteria bacterium RIFCSPLOWO2_01_FULL_46_9</name>
    <dbReference type="NCBI Taxonomy" id="1798394"/>
    <lineage>
        <taxon>Bacteria</taxon>
        <taxon>Candidatus Gottesmaniibacteriota</taxon>
    </lineage>
</organism>
<accession>A0A1F6B0Q9</accession>
<dbReference type="PANTHER" id="PTHR34387">
    <property type="entry name" value="SLR1258 PROTEIN"/>
    <property type="match status" value="1"/>
</dbReference>
<dbReference type="Gene3D" id="3.30.70.2970">
    <property type="entry name" value="Protein of unknown function (DUF541), domain 2"/>
    <property type="match status" value="1"/>
</dbReference>
<proteinExistence type="predicted"/>
<dbReference type="PANTHER" id="PTHR34387:SF1">
    <property type="entry name" value="PERIPLASMIC IMMUNOGENIC PROTEIN"/>
    <property type="match status" value="1"/>
</dbReference>
<dbReference type="AlphaFoldDB" id="A0A1F6B0Q9"/>
<dbReference type="Pfam" id="PF04402">
    <property type="entry name" value="SIMPL"/>
    <property type="match status" value="1"/>
</dbReference>
<evidence type="ECO:0000313" key="2">
    <source>
        <dbReference type="Proteomes" id="UP000176450"/>
    </source>
</evidence>
<evidence type="ECO:0000313" key="1">
    <source>
        <dbReference type="EMBL" id="OGG30505.1"/>
    </source>
</evidence>
<name>A0A1F6B0Q9_9BACT</name>